<evidence type="ECO:0000313" key="3">
    <source>
        <dbReference type="EMBL" id="KAG6372571.1"/>
    </source>
</evidence>
<feature type="compositionally biased region" description="Acidic residues" evidence="1">
    <location>
        <begin position="130"/>
        <end position="141"/>
    </location>
</feature>
<dbReference type="AlphaFoldDB" id="A0A8I3A616"/>
<evidence type="ECO:0000256" key="1">
    <source>
        <dbReference type="SAM" id="MobiDB-lite"/>
    </source>
</evidence>
<feature type="compositionally biased region" description="Low complexity" evidence="1">
    <location>
        <begin position="297"/>
        <end position="309"/>
    </location>
</feature>
<dbReference type="SMART" id="SM00739">
    <property type="entry name" value="KOW"/>
    <property type="match status" value="4"/>
</dbReference>
<keyword evidence="4" id="KW-1185">Reference proteome</keyword>
<dbReference type="InterPro" id="IPR005824">
    <property type="entry name" value="KOW"/>
</dbReference>
<feature type="region of interest" description="Disordered" evidence="1">
    <location>
        <begin position="289"/>
        <end position="312"/>
    </location>
</feature>
<reference evidence="3" key="1">
    <citation type="submission" date="2021-03" db="EMBL/GenBank/DDBJ databases">
        <title>Evolutionary innovations through gain and loss of genes in the ectomycorrhizal Boletales.</title>
        <authorList>
            <person name="Wu G."/>
            <person name="Miyauchi S."/>
            <person name="Morin E."/>
            <person name="Yang Z.-L."/>
            <person name="Xu J."/>
            <person name="Martin F.M."/>
        </authorList>
    </citation>
    <scope>NUCLEOTIDE SEQUENCE</scope>
    <source>
        <strain evidence="3">BR01</strain>
    </source>
</reference>
<feature type="compositionally biased region" description="Basic and acidic residues" evidence="1">
    <location>
        <begin position="88"/>
        <end position="97"/>
    </location>
</feature>
<evidence type="ECO:0000313" key="4">
    <source>
        <dbReference type="Proteomes" id="UP000683000"/>
    </source>
</evidence>
<name>A0A8I3A616_9AGAM</name>
<feature type="region of interest" description="Disordered" evidence="1">
    <location>
        <begin position="63"/>
        <end position="168"/>
    </location>
</feature>
<feature type="domain" description="KOW" evidence="2">
    <location>
        <begin position="790"/>
        <end position="817"/>
    </location>
</feature>
<dbReference type="Proteomes" id="UP000683000">
    <property type="component" value="Unassembled WGS sequence"/>
</dbReference>
<dbReference type="EMBL" id="JAGFBS010000027">
    <property type="protein sequence ID" value="KAG6372571.1"/>
    <property type="molecule type" value="Genomic_DNA"/>
</dbReference>
<feature type="domain" description="KOW" evidence="2">
    <location>
        <begin position="580"/>
        <end position="617"/>
    </location>
</feature>
<organism evidence="3 4">
    <name type="scientific">Boletus reticuloceps</name>
    <dbReference type="NCBI Taxonomy" id="495285"/>
    <lineage>
        <taxon>Eukaryota</taxon>
        <taxon>Fungi</taxon>
        <taxon>Dikarya</taxon>
        <taxon>Basidiomycota</taxon>
        <taxon>Agaricomycotina</taxon>
        <taxon>Agaricomycetes</taxon>
        <taxon>Agaricomycetidae</taxon>
        <taxon>Boletales</taxon>
        <taxon>Boletineae</taxon>
        <taxon>Boletaceae</taxon>
        <taxon>Boletoideae</taxon>
        <taxon>Boletus</taxon>
    </lineage>
</organism>
<comment type="caution">
    <text evidence="3">The sequence shown here is derived from an EMBL/GenBank/DDBJ whole genome shotgun (WGS) entry which is preliminary data.</text>
</comment>
<protein>
    <recommendedName>
        <fullName evidence="2">KOW domain-containing protein</fullName>
    </recommendedName>
</protein>
<evidence type="ECO:0000259" key="2">
    <source>
        <dbReference type="SMART" id="SM00739"/>
    </source>
</evidence>
<proteinExistence type="predicted"/>
<sequence length="1080" mass="120401">MKWAKNEIEFIPLTKKLAEIGGYDYEDWWPLFTELFTLGEDDNTVESIARVESAMHARGLSFADAGNMTGQNEIPGPSKISGHHRGKTPRDSEDLPAPKHRKVSEKGKRTDRRAAGGLSRYLDLEAQVSEGEEDDQEEEETNPFVVPDGEDLDELAAGPSSLPSKPHAAYPVAGPSRYTQAVNTIFRRYAPLVEEEWEEEAAAEDDDVEVLDVIGLWKSVGDWLGGALTFDRLICMLDFQHGKYAKIGYWEDLVMELAFENDLGERDAKFKAISLVEHHRRLTAYDPASVPSLKARSPTPKSPSRSSPPLNSAGQMSAWLPMLRSLSQQRGVKQLTASTVEGLRGRVVVRAPDPRTFLKHLPPSHIDCVQSFTLVPPEECILPLRLFEEMRVIPAWCVITKRRRYHGDLGYVFSFNSENGLFDILAASRELRPLPRHDNDKMIGEDTNDHRLFSSQKYAGKGCASVHGHPTYAFKQYRYVAGLLFIQLPETQVRPSPTPSPHQIALHVESGINPSFMNDTRQRYNQGFWKPLDRVVINDASYFDVRAQLVSIDHENESATVETLLERERILASLSTLERLYEVGDTVRIIADPFSDLKNVHHDKLGKFGLVTDVDCDTGEVSFIDDAHTTIRAPPHLLELHQIDRLFAVPTNAAAEETHEVQIGDATEVKFGPHCGLFGMVKIICGEEVRIRPVDMERSCVYVSIKAAKFRPPSNTLKYSAEYGYNVRSGDAVLVVRGRWVGKRGIVGVIDLQNKTLEVNAWPELVRESIFVPITYVSHESLVSEHDETQRYVGKEVLIICGHYKGWRGTLISVSQDQCEVAPGNAPACVLNKKYVIARGCSSTLSGQALSHAQLVAVMSAFKHGDIPERTARQKTPPPVAVTLDAPLEPSDLSTDAWMVNADDIRPNEPPLASKGVLLVDMHELTIYLSELNFMMHPEVKAVLQTHHAIFRVDDTWRAGYLKRLCQTDVPDPFQSVSGSAVPSLHLAVHLTSKRPGGKNMYENIHERHLTPYAPSKSGTYCMIIKTKEGGQGESIGTILSVTTSSRKTQRVSVVRTNGSPAMEAEVDWDRVIEVKVAKS</sequence>
<accession>A0A8I3A616</accession>
<gene>
    <name evidence="3" type="ORF">JVT61DRAFT_7684</name>
</gene>
<feature type="domain" description="KOW" evidence="2">
    <location>
        <begin position="726"/>
        <end position="753"/>
    </location>
</feature>
<feature type="domain" description="KOW" evidence="2">
    <location>
        <begin position="660"/>
        <end position="687"/>
    </location>
</feature>
<dbReference type="OrthoDB" id="28901at2759"/>
<feature type="compositionally biased region" description="Basic and acidic residues" evidence="1">
    <location>
        <begin position="104"/>
        <end position="114"/>
    </location>
</feature>